<evidence type="ECO:0000256" key="7">
    <source>
        <dbReference type="SAM" id="MobiDB-lite"/>
    </source>
</evidence>
<dbReference type="InterPro" id="IPR036224">
    <property type="entry name" value="GINS_bundle-like_dom_sf"/>
</dbReference>
<comment type="function">
    <text evidence="6">The GINS complex plays an essential role in the initiation of DNA replication.</text>
</comment>
<reference evidence="10 11" key="1">
    <citation type="journal article" date="2018" name="Sci. Rep.">
        <title>Genomic signatures of local adaptation to the degree of environmental predictability in rotifers.</title>
        <authorList>
            <person name="Franch-Gras L."/>
            <person name="Hahn C."/>
            <person name="Garcia-Roger E.M."/>
            <person name="Carmona M.J."/>
            <person name="Serra M."/>
            <person name="Gomez A."/>
        </authorList>
    </citation>
    <scope>NUCLEOTIDE SEQUENCE [LARGE SCALE GENOMIC DNA]</scope>
    <source>
        <strain evidence="10">HYR1</strain>
    </source>
</reference>
<dbReference type="GO" id="GO:0000811">
    <property type="term" value="C:GINS complex"/>
    <property type="evidence" value="ECO:0007669"/>
    <property type="project" value="UniProtKB-UniRule"/>
</dbReference>
<keyword evidence="10" id="KW-0378">Hydrolase</keyword>
<dbReference type="Pfam" id="PF05916">
    <property type="entry name" value="Sld5"/>
    <property type="match status" value="1"/>
</dbReference>
<dbReference type="SUPFAM" id="SSF160059">
    <property type="entry name" value="PriA/YqbF domain"/>
    <property type="match status" value="1"/>
</dbReference>
<name>A0A3M7QC88_BRAPC</name>
<evidence type="ECO:0000256" key="2">
    <source>
        <dbReference type="ARBA" id="ARBA00008187"/>
    </source>
</evidence>
<dbReference type="CDD" id="cd21692">
    <property type="entry name" value="GINS_B_Sld5"/>
    <property type="match status" value="1"/>
</dbReference>
<dbReference type="InterPro" id="IPR038749">
    <property type="entry name" value="Sld5_GINS_A"/>
</dbReference>
<dbReference type="InterPro" id="IPR008591">
    <property type="entry name" value="GINS_Sld5"/>
</dbReference>
<dbReference type="OrthoDB" id="338231at2759"/>
<feature type="domain" description="GINS subunit" evidence="8">
    <location>
        <begin position="111"/>
        <end position="184"/>
    </location>
</feature>
<feature type="domain" description="DNA replication complex GINS protein SLD5 C-terminal" evidence="9">
    <location>
        <begin position="207"/>
        <end position="265"/>
    </location>
</feature>
<dbReference type="SUPFAM" id="SSF158573">
    <property type="entry name" value="GINS helical bundle-like"/>
    <property type="match status" value="1"/>
</dbReference>
<proteinExistence type="inferred from homology"/>
<sequence length="265" mass="30644">MESQYSSVLSSIRPINTDESSSLSSNTNEEEYTHHQAATGVFSSNHSNGAEHFDEDDEEEEITPAELIEKLQQSWLNEKFSPELLEHKTPVVECIIEQIKHMENNIRSAKKGDFRIAIHKLELDRIKYMLYSYLRIRIKKIEQFASSILEEDVRRHSNIRSKLSAEEFAYASEYLKNVRAHLTSSVLEHLPSNLQDLNEAVATVPRPDMDKFVFLKTMDSIKGILIDDMTNDGRNEIIDMDKDDLYIMRYNPIKSYVNSGEIQLI</sequence>
<dbReference type="InterPro" id="IPR021151">
    <property type="entry name" value="GINS_A"/>
</dbReference>
<evidence type="ECO:0000256" key="6">
    <source>
        <dbReference type="PIRNR" id="PIRNR007764"/>
    </source>
</evidence>
<comment type="similarity">
    <text evidence="2 6">Belongs to the GINS4/SLD5 family.</text>
</comment>
<keyword evidence="5 6" id="KW-0539">Nucleus</keyword>
<dbReference type="STRING" id="10195.A0A3M7QC88"/>
<feature type="compositionally biased region" description="Low complexity" evidence="7">
    <location>
        <begin position="17"/>
        <end position="27"/>
    </location>
</feature>
<dbReference type="Gene3D" id="3.40.5.60">
    <property type="match status" value="1"/>
</dbReference>
<gene>
    <name evidence="10" type="ORF">BpHYR1_029945</name>
</gene>
<dbReference type="Proteomes" id="UP000276133">
    <property type="component" value="Unassembled WGS sequence"/>
</dbReference>
<feature type="compositionally biased region" description="Polar residues" evidence="7">
    <location>
        <begin position="1"/>
        <end position="14"/>
    </location>
</feature>
<dbReference type="Gene3D" id="1.20.58.1030">
    <property type="match status" value="1"/>
</dbReference>
<evidence type="ECO:0000256" key="3">
    <source>
        <dbReference type="ARBA" id="ARBA00014804"/>
    </source>
</evidence>
<organism evidence="10 11">
    <name type="scientific">Brachionus plicatilis</name>
    <name type="common">Marine rotifer</name>
    <name type="synonym">Brachionus muelleri</name>
    <dbReference type="NCBI Taxonomy" id="10195"/>
    <lineage>
        <taxon>Eukaryota</taxon>
        <taxon>Metazoa</taxon>
        <taxon>Spiralia</taxon>
        <taxon>Gnathifera</taxon>
        <taxon>Rotifera</taxon>
        <taxon>Eurotatoria</taxon>
        <taxon>Monogononta</taxon>
        <taxon>Pseudotrocha</taxon>
        <taxon>Ploima</taxon>
        <taxon>Brachionidae</taxon>
        <taxon>Brachionus</taxon>
    </lineage>
</organism>
<comment type="caution">
    <text evidence="10">The sequence shown here is derived from an EMBL/GenBank/DDBJ whole genome shotgun (WGS) entry which is preliminary data.</text>
</comment>
<feature type="region of interest" description="Disordered" evidence="7">
    <location>
        <begin position="1"/>
        <end position="61"/>
    </location>
</feature>
<evidence type="ECO:0000256" key="5">
    <source>
        <dbReference type="ARBA" id="ARBA00023242"/>
    </source>
</evidence>
<evidence type="ECO:0000313" key="11">
    <source>
        <dbReference type="Proteomes" id="UP000276133"/>
    </source>
</evidence>
<dbReference type="PANTHER" id="PTHR21206:SF0">
    <property type="entry name" value="DNA REPLICATION COMPLEX GINS PROTEIN SLD5"/>
    <property type="match status" value="1"/>
</dbReference>
<dbReference type="PIRSF" id="PIRSF007764">
    <property type="entry name" value="Sld5"/>
    <property type="match status" value="1"/>
</dbReference>
<dbReference type="GO" id="GO:0000727">
    <property type="term" value="P:double-strand break repair via break-induced replication"/>
    <property type="evidence" value="ECO:0007669"/>
    <property type="project" value="TreeGrafter"/>
</dbReference>
<keyword evidence="4 6" id="KW-0235">DNA replication</keyword>
<evidence type="ECO:0000256" key="4">
    <source>
        <dbReference type="ARBA" id="ARBA00022705"/>
    </source>
</evidence>
<evidence type="ECO:0000259" key="9">
    <source>
        <dbReference type="Pfam" id="PF16922"/>
    </source>
</evidence>
<comment type="subcellular location">
    <subcellularLocation>
        <location evidence="1 6">Nucleus</location>
    </subcellularLocation>
</comment>
<dbReference type="PANTHER" id="PTHR21206">
    <property type="entry name" value="SLD5 PROTEIN"/>
    <property type="match status" value="1"/>
</dbReference>
<accession>A0A3M7QC88</accession>
<dbReference type="Pfam" id="PF16922">
    <property type="entry name" value="SLD5_C"/>
    <property type="match status" value="1"/>
</dbReference>
<evidence type="ECO:0000259" key="8">
    <source>
        <dbReference type="Pfam" id="PF05916"/>
    </source>
</evidence>
<evidence type="ECO:0000256" key="1">
    <source>
        <dbReference type="ARBA" id="ARBA00004123"/>
    </source>
</evidence>
<dbReference type="GO" id="GO:0016787">
    <property type="term" value="F:hydrolase activity"/>
    <property type="evidence" value="ECO:0007669"/>
    <property type="project" value="UniProtKB-KW"/>
</dbReference>
<dbReference type="FunFam" id="1.20.58.1030:FF:000002">
    <property type="entry name" value="DNA replication complex GINS protein SLD5"/>
    <property type="match status" value="1"/>
</dbReference>
<evidence type="ECO:0000313" key="10">
    <source>
        <dbReference type="EMBL" id="RNA08804.1"/>
    </source>
</evidence>
<protein>
    <recommendedName>
        <fullName evidence="3 6">DNA replication complex GINS protein SLD5</fullName>
    </recommendedName>
</protein>
<dbReference type="AlphaFoldDB" id="A0A3M7QC88"/>
<dbReference type="EMBL" id="REGN01006621">
    <property type="protein sequence ID" value="RNA08804.1"/>
    <property type="molecule type" value="Genomic_DNA"/>
</dbReference>
<dbReference type="GO" id="GO:0006261">
    <property type="term" value="P:DNA-templated DNA replication"/>
    <property type="evidence" value="ECO:0007669"/>
    <property type="project" value="InterPro"/>
</dbReference>
<dbReference type="CDD" id="cd11711">
    <property type="entry name" value="GINS_A_Sld5"/>
    <property type="match status" value="1"/>
</dbReference>
<dbReference type="InterPro" id="IPR031633">
    <property type="entry name" value="SLD5_C"/>
</dbReference>
<keyword evidence="11" id="KW-1185">Reference proteome</keyword>